<dbReference type="SMART" id="SM00470">
    <property type="entry name" value="ParB"/>
    <property type="match status" value="1"/>
</dbReference>
<dbReference type="FunFam" id="1.10.10.2830:FF:000001">
    <property type="entry name" value="Chromosome partitioning protein ParB"/>
    <property type="match status" value="1"/>
</dbReference>
<dbReference type="PANTHER" id="PTHR33375:SF1">
    <property type="entry name" value="CHROMOSOME-PARTITIONING PROTEIN PARB-RELATED"/>
    <property type="match status" value="1"/>
</dbReference>
<dbReference type="OrthoDB" id="9802051at2"/>
<dbReference type="InterPro" id="IPR057240">
    <property type="entry name" value="ParB_dimer_C"/>
</dbReference>
<evidence type="ECO:0000256" key="1">
    <source>
        <dbReference type="ARBA" id="ARBA00006295"/>
    </source>
</evidence>
<evidence type="ECO:0000256" key="3">
    <source>
        <dbReference type="ARBA" id="ARBA00023125"/>
    </source>
</evidence>
<dbReference type="Pfam" id="PF23552">
    <property type="entry name" value="ParB_C"/>
    <property type="match status" value="1"/>
</dbReference>
<dbReference type="SUPFAM" id="SSF109709">
    <property type="entry name" value="KorB DNA-binding domain-like"/>
    <property type="match status" value="1"/>
</dbReference>
<dbReference type="NCBIfam" id="TIGR00180">
    <property type="entry name" value="parB_part"/>
    <property type="match status" value="1"/>
</dbReference>
<dbReference type="SUPFAM" id="SSF110849">
    <property type="entry name" value="ParB/Sulfiredoxin"/>
    <property type="match status" value="1"/>
</dbReference>
<comment type="similarity">
    <text evidence="1">Belongs to the ParB family.</text>
</comment>
<dbReference type="InterPro" id="IPR036086">
    <property type="entry name" value="ParB/Sulfiredoxin_sf"/>
</dbReference>
<dbReference type="Proteomes" id="UP000288096">
    <property type="component" value="Unassembled WGS sequence"/>
</dbReference>
<reference evidence="7" key="2">
    <citation type="submission" date="2019-01" db="EMBL/GenBank/DDBJ databases">
        <title>Genome sequence of Desulfonema ishimotonii strain Tokyo 01.</title>
        <authorList>
            <person name="Fukui M."/>
        </authorList>
    </citation>
    <scope>NUCLEOTIDE SEQUENCE [LARGE SCALE GENOMIC DNA]</scope>
    <source>
        <strain evidence="7">Tokyo 01</strain>
    </source>
</reference>
<dbReference type="PANTHER" id="PTHR33375">
    <property type="entry name" value="CHROMOSOME-PARTITIONING PROTEIN PARB-RELATED"/>
    <property type="match status" value="1"/>
</dbReference>
<evidence type="ECO:0000259" key="5">
    <source>
        <dbReference type="SMART" id="SM00470"/>
    </source>
</evidence>
<dbReference type="FunFam" id="3.90.1530.30:FF:000001">
    <property type="entry name" value="Chromosome partitioning protein ParB"/>
    <property type="match status" value="1"/>
</dbReference>
<keyword evidence="7" id="KW-1185">Reference proteome</keyword>
<evidence type="ECO:0000256" key="2">
    <source>
        <dbReference type="ARBA" id="ARBA00022829"/>
    </source>
</evidence>
<keyword evidence="3" id="KW-0238">DNA-binding</keyword>
<dbReference type="GO" id="GO:0007059">
    <property type="term" value="P:chromosome segregation"/>
    <property type="evidence" value="ECO:0007669"/>
    <property type="project" value="UniProtKB-KW"/>
</dbReference>
<feature type="domain" description="ParB-like N-terminal" evidence="5">
    <location>
        <begin position="42"/>
        <end position="131"/>
    </location>
</feature>
<dbReference type="GO" id="GO:0003677">
    <property type="term" value="F:DNA binding"/>
    <property type="evidence" value="ECO:0007669"/>
    <property type="project" value="UniProtKB-KW"/>
</dbReference>
<dbReference type="Pfam" id="PF17762">
    <property type="entry name" value="HTH_ParB"/>
    <property type="match status" value="1"/>
</dbReference>
<dbReference type="AlphaFoldDB" id="A0A401G4D4"/>
<dbReference type="GO" id="GO:0045881">
    <property type="term" value="P:positive regulation of sporulation resulting in formation of a cellular spore"/>
    <property type="evidence" value="ECO:0007669"/>
    <property type="project" value="TreeGrafter"/>
</dbReference>
<comment type="caution">
    <text evidence="6">The sequence shown here is derived from an EMBL/GenBank/DDBJ whole genome shotgun (WGS) entry which is preliminary data.</text>
</comment>
<dbReference type="GO" id="GO:0005694">
    <property type="term" value="C:chromosome"/>
    <property type="evidence" value="ECO:0007669"/>
    <property type="project" value="TreeGrafter"/>
</dbReference>
<reference evidence="7" key="1">
    <citation type="submission" date="2017-11" db="EMBL/GenBank/DDBJ databases">
        <authorList>
            <person name="Watanabe M."/>
            <person name="Kojima H."/>
        </authorList>
    </citation>
    <scope>NUCLEOTIDE SEQUENCE [LARGE SCALE GENOMIC DNA]</scope>
    <source>
        <strain evidence="7">Tokyo 01</strain>
    </source>
</reference>
<proteinExistence type="inferred from homology"/>
<protein>
    <submittedName>
        <fullName evidence="6">Chromosome partitioning protein ParB</fullName>
    </submittedName>
</protein>
<dbReference type="InterPro" id="IPR003115">
    <property type="entry name" value="ParB_N"/>
</dbReference>
<dbReference type="EMBL" id="BEXT01000001">
    <property type="protein sequence ID" value="GBC64099.1"/>
    <property type="molecule type" value="Genomic_DNA"/>
</dbReference>
<dbReference type="InterPro" id="IPR004437">
    <property type="entry name" value="ParB/RepB/Spo0J"/>
</dbReference>
<dbReference type="Pfam" id="PF02195">
    <property type="entry name" value="ParB_N"/>
    <property type="match status" value="1"/>
</dbReference>
<evidence type="ECO:0000256" key="4">
    <source>
        <dbReference type="SAM" id="MobiDB-lite"/>
    </source>
</evidence>
<keyword evidence="2" id="KW-0159">Chromosome partition</keyword>
<dbReference type="RefSeq" id="WP_124331099.1">
    <property type="nucleotide sequence ID" value="NZ_BEXT01000001.1"/>
</dbReference>
<sequence>MQNGKSKPASGKQRKMALGKGLGALIPKADPTHAPRSEREFIRCDITQIHPNRYQPRRHFPEAELAELSRSVREQGIIQPLVVRWNTEGYELVAGERRLRAARMAGLDQVPVIIRALSDAELLEISIVENIQRQDLNPIEESDAYHRLMDEFSLTQEQVAERVGKSRSAVANFLRLAQLPEEIRATLADGTLSMGHAKVLMGADTPALQADVWRMVIARGLSVRETENLLNRLRAEREKPEDPPPGTEEIYFRDLSENLSRRFGTKVQIRRRGKKGRVEIEFYSDDDLERLLSFLDTAS</sequence>
<dbReference type="CDD" id="cd16393">
    <property type="entry name" value="SPO0J_N"/>
    <property type="match status" value="1"/>
</dbReference>
<evidence type="ECO:0000313" key="6">
    <source>
        <dbReference type="EMBL" id="GBC64099.1"/>
    </source>
</evidence>
<accession>A0A401G4D4</accession>
<dbReference type="Gene3D" id="3.90.1530.30">
    <property type="match status" value="1"/>
</dbReference>
<gene>
    <name evidence="6" type="ORF">DENIS_5116</name>
</gene>
<organism evidence="6 7">
    <name type="scientific">Desulfonema ishimotonii</name>
    <dbReference type="NCBI Taxonomy" id="45657"/>
    <lineage>
        <taxon>Bacteria</taxon>
        <taxon>Pseudomonadati</taxon>
        <taxon>Thermodesulfobacteriota</taxon>
        <taxon>Desulfobacteria</taxon>
        <taxon>Desulfobacterales</taxon>
        <taxon>Desulfococcaceae</taxon>
        <taxon>Desulfonema</taxon>
    </lineage>
</organism>
<dbReference type="InterPro" id="IPR041468">
    <property type="entry name" value="HTH_ParB/Spo0J"/>
</dbReference>
<feature type="region of interest" description="Disordered" evidence="4">
    <location>
        <begin position="1"/>
        <end position="36"/>
    </location>
</feature>
<dbReference type="InterPro" id="IPR050336">
    <property type="entry name" value="Chromosome_partition/occlusion"/>
</dbReference>
<evidence type="ECO:0000313" key="7">
    <source>
        <dbReference type="Proteomes" id="UP000288096"/>
    </source>
</evidence>
<name>A0A401G4D4_9BACT</name>
<dbReference type="Gene3D" id="1.10.10.2830">
    <property type="match status" value="1"/>
</dbReference>